<dbReference type="PRINTS" id="PR00973">
    <property type="entry name" value="RIBOSOMALS17"/>
</dbReference>
<dbReference type="RefSeq" id="WP_254573698.1">
    <property type="nucleotide sequence ID" value="NZ_CP098502.1"/>
</dbReference>
<evidence type="ECO:0000313" key="7">
    <source>
        <dbReference type="EMBL" id="UTI67047.1"/>
    </source>
</evidence>
<gene>
    <name evidence="6 7" type="primary">rpsQ</name>
    <name evidence="7" type="ORF">NBH00_04885</name>
</gene>
<dbReference type="GO" id="GO:0005840">
    <property type="term" value="C:ribosome"/>
    <property type="evidence" value="ECO:0007669"/>
    <property type="project" value="UniProtKB-KW"/>
</dbReference>
<dbReference type="SUPFAM" id="SSF50249">
    <property type="entry name" value="Nucleic acid-binding proteins"/>
    <property type="match status" value="1"/>
</dbReference>
<dbReference type="EMBL" id="CP098502">
    <property type="protein sequence ID" value="UTI67047.1"/>
    <property type="molecule type" value="Genomic_DNA"/>
</dbReference>
<sequence length="77" mass="8983">MRQGIVTSDKGDKTITVRIDDARRHRKYQKIVRSTQKLHVHDEKNDAGAGDLVRVIECRPMSATKRWRLDEVLERAK</sequence>
<evidence type="ECO:0000256" key="5">
    <source>
        <dbReference type="ARBA" id="ARBA00023274"/>
    </source>
</evidence>
<accession>A0ABY5E2K6</accession>
<comment type="function">
    <text evidence="6">One of the primary rRNA binding proteins, it binds specifically to the 5'-end of 16S ribosomal RNA.</text>
</comment>
<evidence type="ECO:0000256" key="1">
    <source>
        <dbReference type="ARBA" id="ARBA00010254"/>
    </source>
</evidence>
<dbReference type="PANTHER" id="PTHR10744:SF1">
    <property type="entry name" value="SMALL RIBOSOMAL SUBUNIT PROTEIN US17M"/>
    <property type="match status" value="1"/>
</dbReference>
<dbReference type="InterPro" id="IPR012340">
    <property type="entry name" value="NA-bd_OB-fold"/>
</dbReference>
<dbReference type="Proteomes" id="UP001056035">
    <property type="component" value="Chromosome"/>
</dbReference>
<dbReference type="Gene3D" id="2.40.50.140">
    <property type="entry name" value="Nucleic acid-binding proteins"/>
    <property type="match status" value="1"/>
</dbReference>
<evidence type="ECO:0000313" key="8">
    <source>
        <dbReference type="Proteomes" id="UP001056035"/>
    </source>
</evidence>
<dbReference type="NCBIfam" id="TIGR03635">
    <property type="entry name" value="uS17_bact"/>
    <property type="match status" value="1"/>
</dbReference>
<organism evidence="7 8">
    <name type="scientific">Paraconexibacter antarcticus</name>
    <dbReference type="NCBI Taxonomy" id="2949664"/>
    <lineage>
        <taxon>Bacteria</taxon>
        <taxon>Bacillati</taxon>
        <taxon>Actinomycetota</taxon>
        <taxon>Thermoleophilia</taxon>
        <taxon>Solirubrobacterales</taxon>
        <taxon>Paraconexibacteraceae</taxon>
        <taxon>Paraconexibacter</taxon>
    </lineage>
</organism>
<keyword evidence="3 6" id="KW-0694">RNA-binding</keyword>
<evidence type="ECO:0000256" key="6">
    <source>
        <dbReference type="HAMAP-Rule" id="MF_01345"/>
    </source>
</evidence>
<dbReference type="InterPro" id="IPR000266">
    <property type="entry name" value="Ribosomal_uS17"/>
</dbReference>
<comment type="similarity">
    <text evidence="1 6">Belongs to the universal ribosomal protein uS17 family.</text>
</comment>
<dbReference type="HAMAP" id="MF_01345_B">
    <property type="entry name" value="Ribosomal_uS17_B"/>
    <property type="match status" value="1"/>
</dbReference>
<keyword evidence="5 6" id="KW-0687">Ribonucleoprotein</keyword>
<evidence type="ECO:0000256" key="4">
    <source>
        <dbReference type="ARBA" id="ARBA00022980"/>
    </source>
</evidence>
<evidence type="ECO:0000256" key="2">
    <source>
        <dbReference type="ARBA" id="ARBA00022730"/>
    </source>
</evidence>
<name>A0ABY5E2K6_9ACTN</name>
<keyword evidence="8" id="KW-1185">Reference proteome</keyword>
<dbReference type="InterPro" id="IPR019984">
    <property type="entry name" value="Ribosomal_uS17_bact/chlr"/>
</dbReference>
<keyword evidence="2 6" id="KW-0699">rRNA-binding</keyword>
<reference evidence="7 8" key="1">
    <citation type="submission" date="2022-06" db="EMBL/GenBank/DDBJ databases">
        <title>Paraconexibacter antarcticus.</title>
        <authorList>
            <person name="Kim C.S."/>
        </authorList>
    </citation>
    <scope>NUCLEOTIDE SEQUENCE [LARGE SCALE GENOMIC DNA]</scope>
    <source>
        <strain evidence="7 8">02-257</strain>
    </source>
</reference>
<comment type="subunit">
    <text evidence="6">Part of the 30S ribosomal subunit.</text>
</comment>
<dbReference type="Pfam" id="PF00366">
    <property type="entry name" value="Ribosomal_S17"/>
    <property type="match status" value="1"/>
</dbReference>
<protein>
    <recommendedName>
        <fullName evidence="6">Small ribosomal subunit protein uS17</fullName>
    </recommendedName>
</protein>
<evidence type="ECO:0000256" key="3">
    <source>
        <dbReference type="ARBA" id="ARBA00022884"/>
    </source>
</evidence>
<proteinExistence type="inferred from homology"/>
<dbReference type="NCBIfam" id="NF004123">
    <property type="entry name" value="PRK05610.1"/>
    <property type="match status" value="1"/>
</dbReference>
<dbReference type="PANTHER" id="PTHR10744">
    <property type="entry name" value="40S RIBOSOMAL PROTEIN S11 FAMILY MEMBER"/>
    <property type="match status" value="1"/>
</dbReference>
<keyword evidence="4 6" id="KW-0689">Ribosomal protein</keyword>
<dbReference type="CDD" id="cd00364">
    <property type="entry name" value="Ribosomal_uS17"/>
    <property type="match status" value="1"/>
</dbReference>